<feature type="transmembrane region" description="Helical" evidence="7">
    <location>
        <begin position="113"/>
        <end position="131"/>
    </location>
</feature>
<feature type="transmembrane region" description="Helical" evidence="7">
    <location>
        <begin position="168"/>
        <end position="187"/>
    </location>
</feature>
<keyword evidence="3" id="KW-1003">Cell membrane</keyword>
<feature type="transmembrane region" description="Helical" evidence="7">
    <location>
        <begin position="21"/>
        <end position="42"/>
    </location>
</feature>
<evidence type="ECO:0000256" key="1">
    <source>
        <dbReference type="ARBA" id="ARBA00004651"/>
    </source>
</evidence>
<gene>
    <name evidence="9" type="ORF">ACFPCV_22565</name>
</gene>
<feature type="transmembrane region" description="Helical" evidence="7">
    <location>
        <begin position="194"/>
        <end position="215"/>
    </location>
</feature>
<name>A0ABV9S3R6_9PSEU</name>
<dbReference type="PANTHER" id="PTHR42920:SF5">
    <property type="entry name" value="EAMA DOMAIN-CONTAINING PROTEIN"/>
    <property type="match status" value="1"/>
</dbReference>
<feature type="transmembrane region" description="Helical" evidence="7">
    <location>
        <begin position="143"/>
        <end position="162"/>
    </location>
</feature>
<feature type="transmembrane region" description="Helical" evidence="7">
    <location>
        <begin position="86"/>
        <end position="107"/>
    </location>
</feature>
<dbReference type="InterPro" id="IPR051258">
    <property type="entry name" value="Diverse_Substrate_Transporter"/>
</dbReference>
<dbReference type="InterPro" id="IPR000620">
    <property type="entry name" value="EamA_dom"/>
</dbReference>
<evidence type="ECO:0000313" key="10">
    <source>
        <dbReference type="Proteomes" id="UP001595859"/>
    </source>
</evidence>
<proteinExistence type="inferred from homology"/>
<feature type="transmembrane region" description="Helical" evidence="7">
    <location>
        <begin position="54"/>
        <end position="74"/>
    </location>
</feature>
<feature type="transmembrane region" description="Helical" evidence="7">
    <location>
        <begin position="269"/>
        <end position="289"/>
    </location>
</feature>
<keyword evidence="10" id="KW-1185">Reference proteome</keyword>
<dbReference type="SUPFAM" id="SSF103481">
    <property type="entry name" value="Multidrug resistance efflux transporter EmrE"/>
    <property type="match status" value="2"/>
</dbReference>
<evidence type="ECO:0000256" key="2">
    <source>
        <dbReference type="ARBA" id="ARBA00007362"/>
    </source>
</evidence>
<evidence type="ECO:0000313" key="9">
    <source>
        <dbReference type="EMBL" id="MFC4856297.1"/>
    </source>
</evidence>
<dbReference type="Proteomes" id="UP001595859">
    <property type="component" value="Unassembled WGS sequence"/>
</dbReference>
<evidence type="ECO:0000256" key="6">
    <source>
        <dbReference type="ARBA" id="ARBA00023136"/>
    </source>
</evidence>
<feature type="domain" description="EamA" evidence="8">
    <location>
        <begin position="169"/>
        <end position="311"/>
    </location>
</feature>
<evidence type="ECO:0000256" key="5">
    <source>
        <dbReference type="ARBA" id="ARBA00022989"/>
    </source>
</evidence>
<evidence type="ECO:0000256" key="7">
    <source>
        <dbReference type="SAM" id="Phobius"/>
    </source>
</evidence>
<accession>A0ABV9S3R6</accession>
<keyword evidence="4 7" id="KW-0812">Transmembrane</keyword>
<comment type="caution">
    <text evidence="9">The sequence shown here is derived from an EMBL/GenBank/DDBJ whole genome shotgun (WGS) entry which is preliminary data.</text>
</comment>
<organism evidence="9 10">
    <name type="scientific">Actinophytocola glycyrrhizae</name>
    <dbReference type="NCBI Taxonomy" id="2044873"/>
    <lineage>
        <taxon>Bacteria</taxon>
        <taxon>Bacillati</taxon>
        <taxon>Actinomycetota</taxon>
        <taxon>Actinomycetes</taxon>
        <taxon>Pseudonocardiales</taxon>
        <taxon>Pseudonocardiaceae</taxon>
    </lineage>
</organism>
<sequence>MTSTAATGSTGSVTGEPNTMVTRGTVLIVLASFCFGTSGPLVKPTMDAGLSPQQVASFRIGLAAVLLLVFVAATRPRLLRVRRSDLPLLVGYGLVGVAAVQLLYFAAVSRIPIGVAMLLEFTSPVLVALWVRFVRRVVLPARMWVGTALAMLGLAMVAQVWQGLRLDALGMLFGVAAALCAAAYFLIGERGVHTLPALGLVTWGMVIGAVAIAVIAPPWGLPGEIMASGAEFGGLIVPVWTLLVTCAVVSTAMAYLLSISAMRYLPANVVSVIAVCEPIVATTLAWLALGQVLTVAQVIGAAVLLAGATVVQLASRRPKVVPTGDLVHPQV</sequence>
<dbReference type="EMBL" id="JBHSIS010000010">
    <property type="protein sequence ID" value="MFC4856297.1"/>
    <property type="molecule type" value="Genomic_DNA"/>
</dbReference>
<dbReference type="InterPro" id="IPR037185">
    <property type="entry name" value="EmrE-like"/>
</dbReference>
<feature type="transmembrane region" description="Helical" evidence="7">
    <location>
        <begin position="235"/>
        <end position="257"/>
    </location>
</feature>
<dbReference type="Pfam" id="PF00892">
    <property type="entry name" value="EamA"/>
    <property type="match status" value="2"/>
</dbReference>
<protein>
    <submittedName>
        <fullName evidence="9">DMT family transporter</fullName>
    </submittedName>
</protein>
<evidence type="ECO:0000256" key="3">
    <source>
        <dbReference type="ARBA" id="ARBA00022475"/>
    </source>
</evidence>
<feature type="transmembrane region" description="Helical" evidence="7">
    <location>
        <begin position="295"/>
        <end position="314"/>
    </location>
</feature>
<evidence type="ECO:0000256" key="4">
    <source>
        <dbReference type="ARBA" id="ARBA00022692"/>
    </source>
</evidence>
<evidence type="ECO:0000259" key="8">
    <source>
        <dbReference type="Pfam" id="PF00892"/>
    </source>
</evidence>
<feature type="domain" description="EamA" evidence="8">
    <location>
        <begin position="23"/>
        <end position="157"/>
    </location>
</feature>
<comment type="subcellular location">
    <subcellularLocation>
        <location evidence="1">Cell membrane</location>
        <topology evidence="1">Multi-pass membrane protein</topology>
    </subcellularLocation>
</comment>
<dbReference type="PANTHER" id="PTHR42920">
    <property type="entry name" value="OS03G0707200 PROTEIN-RELATED"/>
    <property type="match status" value="1"/>
</dbReference>
<comment type="similarity">
    <text evidence="2">Belongs to the EamA transporter family.</text>
</comment>
<dbReference type="RefSeq" id="WP_378058277.1">
    <property type="nucleotide sequence ID" value="NZ_JBHSIS010000010.1"/>
</dbReference>
<keyword evidence="6 7" id="KW-0472">Membrane</keyword>
<keyword evidence="5 7" id="KW-1133">Transmembrane helix</keyword>
<reference evidence="10" key="1">
    <citation type="journal article" date="2019" name="Int. J. Syst. Evol. Microbiol.">
        <title>The Global Catalogue of Microorganisms (GCM) 10K type strain sequencing project: providing services to taxonomists for standard genome sequencing and annotation.</title>
        <authorList>
            <consortium name="The Broad Institute Genomics Platform"/>
            <consortium name="The Broad Institute Genome Sequencing Center for Infectious Disease"/>
            <person name="Wu L."/>
            <person name="Ma J."/>
        </authorList>
    </citation>
    <scope>NUCLEOTIDE SEQUENCE [LARGE SCALE GENOMIC DNA]</scope>
    <source>
        <strain evidence="10">ZS-22-S1</strain>
    </source>
</reference>